<comment type="similarity">
    <text evidence="3">Belongs to the methyl-accepting chemotaxis (MCP) protein family.</text>
</comment>
<evidence type="ECO:0000313" key="8">
    <source>
        <dbReference type="EMBL" id="PSJ47245.1"/>
    </source>
</evidence>
<gene>
    <name evidence="8" type="ORF">C7I36_02535</name>
</gene>
<dbReference type="Proteomes" id="UP000242181">
    <property type="component" value="Unassembled WGS sequence"/>
</dbReference>
<reference evidence="8 9" key="1">
    <citation type="submission" date="2018-03" db="EMBL/GenBank/DDBJ databases">
        <title>The draft genome of Zobellella taiwanensis JCM 13381.</title>
        <authorList>
            <person name="Liu L."/>
            <person name="Li L."/>
            <person name="Wang T."/>
            <person name="Zhang X."/>
            <person name="Liang L."/>
        </authorList>
    </citation>
    <scope>NUCLEOTIDE SEQUENCE [LARGE SCALE GENOMIC DNA]</scope>
    <source>
        <strain evidence="8 9">JCM 13381</strain>
    </source>
</reference>
<dbReference type="Pfam" id="PF00015">
    <property type="entry name" value="MCPsignal"/>
    <property type="match status" value="1"/>
</dbReference>
<organism evidence="8 9">
    <name type="scientific">Zobellella taiwanensis</name>
    <dbReference type="NCBI Taxonomy" id="347535"/>
    <lineage>
        <taxon>Bacteria</taxon>
        <taxon>Pseudomonadati</taxon>
        <taxon>Pseudomonadota</taxon>
        <taxon>Gammaproteobacteria</taxon>
        <taxon>Aeromonadales</taxon>
        <taxon>Aeromonadaceae</taxon>
        <taxon>Zobellella</taxon>
    </lineage>
</organism>
<dbReference type="SMART" id="SM00283">
    <property type="entry name" value="MA"/>
    <property type="match status" value="1"/>
</dbReference>
<dbReference type="Gene3D" id="1.10.287.950">
    <property type="entry name" value="Methyl-accepting chemotaxis protein"/>
    <property type="match status" value="1"/>
</dbReference>
<sequence>MNKYALFYLTALLASAPSLASSIPALFPFAAQSHDPKGEVDMDSATRIIGTNNRVLDFVKKDNLKGECDNGSCSISGNTVSGLTLQWPNDWAFNEPWSGRLAPLPEFFNNTTPANSLICDWNNNQNATFRSAVYQSVSVQSRCKIDAKQAKVRIQGKLEVSGSGTLQLAPGHYYMDELTLSGSAGIEASPAGAIYLYVKNELELDSSRALGTTNSPVNLVYYGQDDAQIKRQLVGSLNTHAHLQMSGSANLNQLIQAKSLTMQGSAQVTLLPGSYWLEKLDLQGSARIIQPEPGDINMYVKDNVNVKISTLGAGDRRINIRNYNTNVDFGSNLTFHGDLYTHDALKLHNANFYGAVRAKELDLQGSAQLYLAAGEYWYEDIKLQGSSKIHLAGETILHIKDELDLEGSTSINATSSKPLFIVVHGEKNRSDEGEVDLEGSSEIHGYLYVQGEVELQGSSKIVGAVNVVDLEMEGSSAIIYKAFSFAEEFEELHHYRLFFNSQNKKFQATSCVDSNCYVTYGRQVRELHIKNNLDNNATIVNFKRFEGQSSPTSPNGSSKLNRCVQLAIHKASPWPTSSPALRCWKDGVPLTDCKLCPDSQEPEALVGFVFGEVTITEAHLKGLATDASLTLGAITGNGNLTTNGQPLTTKGSSLNLPLTVSYDKAEVVEMQIKAKKGQQEQAFNLNLLFVPKSLAWVTASNLDCGANNENFVYSKRFMAYLQQMVARLGEASGDIRQALQQLGEGARRSGEVLDAHARETEQVVAAVNQMSASADEVAGSARDSAGFIREVNRQARSSRALVQQASAAVAALQEEVEGTSGQVAQMREAVQQITPILDSIAGIAEQTNLLALNAAIEAARAGEQGRGFAVVAEEVRALAARTQASTEEIGARLARLTGGVASVVSAMADTRQSCQATAGHTAAVTQGLDQLASAVDRIHGLTEQIAGAAEQQRTVSRQIDENMVSISDMVGTLVAQDRHNQDSSRLLGEANAGLERLVRGFRA</sequence>
<dbReference type="PRINTS" id="PR00260">
    <property type="entry name" value="CHEMTRNSDUCR"/>
</dbReference>
<feature type="coiled-coil region" evidence="5">
    <location>
        <begin position="795"/>
        <end position="829"/>
    </location>
</feature>
<evidence type="ECO:0000256" key="3">
    <source>
        <dbReference type="ARBA" id="ARBA00029447"/>
    </source>
</evidence>
<evidence type="ECO:0000256" key="2">
    <source>
        <dbReference type="ARBA" id="ARBA00023224"/>
    </source>
</evidence>
<dbReference type="CDD" id="cd11386">
    <property type="entry name" value="MCP_signal"/>
    <property type="match status" value="1"/>
</dbReference>
<dbReference type="GO" id="GO:0007165">
    <property type="term" value="P:signal transduction"/>
    <property type="evidence" value="ECO:0007669"/>
    <property type="project" value="UniProtKB-KW"/>
</dbReference>
<dbReference type="PANTHER" id="PTHR32089">
    <property type="entry name" value="METHYL-ACCEPTING CHEMOTAXIS PROTEIN MCPB"/>
    <property type="match status" value="1"/>
</dbReference>
<name>A0A2P7RAL1_9GAMM</name>
<evidence type="ECO:0000256" key="5">
    <source>
        <dbReference type="SAM" id="Coils"/>
    </source>
</evidence>
<dbReference type="PANTHER" id="PTHR32089:SF55">
    <property type="entry name" value="METHYL ACCEPTING SENSORY TRANSDUCER WITH CACHE_2 SMALL MOLECULE BINDING DOMAIN"/>
    <property type="match status" value="1"/>
</dbReference>
<dbReference type="GO" id="GO:0004888">
    <property type="term" value="F:transmembrane signaling receptor activity"/>
    <property type="evidence" value="ECO:0007669"/>
    <property type="project" value="InterPro"/>
</dbReference>
<evidence type="ECO:0000256" key="1">
    <source>
        <dbReference type="ARBA" id="ARBA00004370"/>
    </source>
</evidence>
<keyword evidence="2 4" id="KW-0807">Transducer</keyword>
<dbReference type="FunFam" id="1.10.287.950:FF:000001">
    <property type="entry name" value="Methyl-accepting chemotaxis sensory transducer"/>
    <property type="match status" value="1"/>
</dbReference>
<keyword evidence="6" id="KW-0732">Signal</keyword>
<keyword evidence="9" id="KW-1185">Reference proteome</keyword>
<evidence type="ECO:0000256" key="6">
    <source>
        <dbReference type="SAM" id="SignalP"/>
    </source>
</evidence>
<dbReference type="PROSITE" id="PS50111">
    <property type="entry name" value="CHEMOTAXIS_TRANSDUC_2"/>
    <property type="match status" value="1"/>
</dbReference>
<proteinExistence type="inferred from homology"/>
<dbReference type="InterPro" id="IPR004090">
    <property type="entry name" value="Chemotax_Me-accpt_rcpt"/>
</dbReference>
<feature type="signal peptide" evidence="6">
    <location>
        <begin position="1"/>
        <end position="20"/>
    </location>
</feature>
<keyword evidence="5" id="KW-0175">Coiled coil</keyword>
<dbReference type="AlphaFoldDB" id="A0A2P7RAL1"/>
<evidence type="ECO:0000256" key="4">
    <source>
        <dbReference type="PROSITE-ProRule" id="PRU00284"/>
    </source>
</evidence>
<dbReference type="InterPro" id="IPR004089">
    <property type="entry name" value="MCPsignal_dom"/>
</dbReference>
<protein>
    <recommendedName>
        <fullName evidence="7">Methyl-accepting transducer domain-containing protein</fullName>
    </recommendedName>
</protein>
<accession>A0A2P7RAL1</accession>
<dbReference type="SUPFAM" id="SSF58104">
    <property type="entry name" value="Methyl-accepting chemotaxis protein (MCP) signaling domain"/>
    <property type="match status" value="1"/>
</dbReference>
<dbReference type="RefSeq" id="WP_106452160.1">
    <property type="nucleotide sequence ID" value="NZ_PXYH01000002.1"/>
</dbReference>
<feature type="domain" description="Methyl-accepting transducer" evidence="7">
    <location>
        <begin position="731"/>
        <end position="967"/>
    </location>
</feature>
<comment type="caution">
    <text evidence="8">The sequence shown here is derived from an EMBL/GenBank/DDBJ whole genome shotgun (WGS) entry which is preliminary data.</text>
</comment>
<dbReference type="EMBL" id="PXYH01000002">
    <property type="protein sequence ID" value="PSJ47245.1"/>
    <property type="molecule type" value="Genomic_DNA"/>
</dbReference>
<evidence type="ECO:0000259" key="7">
    <source>
        <dbReference type="PROSITE" id="PS50111"/>
    </source>
</evidence>
<dbReference type="GO" id="GO:0016020">
    <property type="term" value="C:membrane"/>
    <property type="evidence" value="ECO:0007669"/>
    <property type="project" value="UniProtKB-SubCell"/>
</dbReference>
<evidence type="ECO:0000313" key="9">
    <source>
        <dbReference type="Proteomes" id="UP000242181"/>
    </source>
</evidence>
<comment type="subcellular location">
    <subcellularLocation>
        <location evidence="1">Membrane</location>
    </subcellularLocation>
</comment>
<dbReference type="GO" id="GO:0006935">
    <property type="term" value="P:chemotaxis"/>
    <property type="evidence" value="ECO:0007669"/>
    <property type="project" value="InterPro"/>
</dbReference>
<feature type="chain" id="PRO_5015107293" description="Methyl-accepting transducer domain-containing protein" evidence="6">
    <location>
        <begin position="21"/>
        <end position="1003"/>
    </location>
</feature>